<dbReference type="OrthoDB" id="9812429at2"/>
<sequence>MNNRAQINQFWQEKLANRADNWVTHVVKRHQARGQEVTRIKGEGHVTSKRRTSHDQEDVFYQLHVSFLVKDGNRFYQEEQTRAHQAHFVDKKIVSNSELTPPVINTGHDRDRTTIELTPVEDQVRFNYDRRAAVQYAERWWNDANPAYHFFEENDCTNYISQCLRAGGAPFRGYPNRSSGWWYQQNNWSFSWSVAHSFRWYLSGSTQGLRGYQVDSPEKLNLGDVICYDFQGDGRFDHNTIVVAFDEAGMPLVNAHTNNSRHRYWDYQDSMAWTPNCQYKFFRIGSSDML</sequence>
<dbReference type="AlphaFoldDB" id="A0A1H8R0C4"/>
<organism evidence="2 3">
    <name type="scientific">Amphibacillus marinus</name>
    <dbReference type="NCBI Taxonomy" id="872970"/>
    <lineage>
        <taxon>Bacteria</taxon>
        <taxon>Bacillati</taxon>
        <taxon>Bacillota</taxon>
        <taxon>Bacilli</taxon>
        <taxon>Bacillales</taxon>
        <taxon>Bacillaceae</taxon>
        <taxon>Amphibacillus</taxon>
    </lineage>
</organism>
<keyword evidence="3" id="KW-1185">Reference proteome</keyword>
<dbReference type="Proteomes" id="UP000199300">
    <property type="component" value="Unassembled WGS sequence"/>
</dbReference>
<proteinExistence type="predicted"/>
<dbReference type="STRING" id="872970.SAMN04488134_109113"/>
<feature type="domain" description="Putative amidase" evidence="1">
    <location>
        <begin position="127"/>
        <end position="279"/>
    </location>
</feature>
<dbReference type="InterPro" id="IPR024301">
    <property type="entry name" value="Amidase_6"/>
</dbReference>
<evidence type="ECO:0000259" key="1">
    <source>
        <dbReference type="Pfam" id="PF12671"/>
    </source>
</evidence>
<evidence type="ECO:0000313" key="2">
    <source>
        <dbReference type="EMBL" id="SEO60039.1"/>
    </source>
</evidence>
<dbReference type="EMBL" id="FODJ01000009">
    <property type="protein sequence ID" value="SEO60039.1"/>
    <property type="molecule type" value="Genomic_DNA"/>
</dbReference>
<evidence type="ECO:0000313" key="3">
    <source>
        <dbReference type="Proteomes" id="UP000199300"/>
    </source>
</evidence>
<dbReference type="RefSeq" id="WP_091498879.1">
    <property type="nucleotide sequence ID" value="NZ_FODJ01000009.1"/>
</dbReference>
<name>A0A1H8R0C4_9BACI</name>
<reference evidence="2 3" key="1">
    <citation type="submission" date="2016-10" db="EMBL/GenBank/DDBJ databases">
        <authorList>
            <person name="de Groot N.N."/>
        </authorList>
    </citation>
    <scope>NUCLEOTIDE SEQUENCE [LARGE SCALE GENOMIC DNA]</scope>
    <source>
        <strain evidence="2 3">CGMCC 1.10434</strain>
    </source>
</reference>
<gene>
    <name evidence="2" type="ORF">SAMN04488134_109113</name>
</gene>
<protein>
    <submittedName>
        <fullName evidence="2">Putative amidase domain-containing protein</fullName>
    </submittedName>
</protein>
<dbReference type="Pfam" id="PF12671">
    <property type="entry name" value="Amidase_6"/>
    <property type="match status" value="1"/>
</dbReference>
<dbReference type="PANTHER" id="PTHR40032">
    <property type="entry name" value="EXPORTED PROTEIN-RELATED"/>
    <property type="match status" value="1"/>
</dbReference>
<accession>A0A1H8R0C4</accession>
<dbReference type="PANTHER" id="PTHR40032:SF1">
    <property type="entry name" value="EXPORTED PROTEIN"/>
    <property type="match status" value="1"/>
</dbReference>